<dbReference type="FunFam" id="3.90.1150.210:FF:000003">
    <property type="entry name" value="F-actin-capping protein subunit alpha"/>
    <property type="match status" value="1"/>
</dbReference>
<dbReference type="InterPro" id="IPR037282">
    <property type="entry name" value="CapZ_alpha/beta"/>
</dbReference>
<dbReference type="EMBL" id="JAGHQM010001847">
    <property type="protein sequence ID" value="KAH0551660.1"/>
    <property type="molecule type" value="Genomic_DNA"/>
</dbReference>
<comment type="function">
    <text evidence="5 6">F-actin-capping proteins bind in a Ca(2+)-independent manner to the fast growing ends of actin filaments (barbed end) thereby blocking the exchange of subunits at these ends. Unlike other capping proteins (such as gelsolin and severin), these proteins do not sever actin filaments.</text>
</comment>
<dbReference type="GO" id="GO:0051015">
    <property type="term" value="F:actin filament binding"/>
    <property type="evidence" value="ECO:0007669"/>
    <property type="project" value="TreeGrafter"/>
</dbReference>
<keyword evidence="8" id="KW-1185">Reference proteome</keyword>
<dbReference type="PROSITE" id="PS00749">
    <property type="entry name" value="F_ACTIN_CAPPING_A_2"/>
    <property type="match status" value="1"/>
</dbReference>
<evidence type="ECO:0000256" key="6">
    <source>
        <dbReference type="RuleBase" id="RU365077"/>
    </source>
</evidence>
<evidence type="ECO:0000313" key="8">
    <source>
        <dbReference type="Proteomes" id="UP000750711"/>
    </source>
</evidence>
<evidence type="ECO:0000256" key="4">
    <source>
        <dbReference type="ARBA" id="ARBA00023203"/>
    </source>
</evidence>
<evidence type="ECO:0000256" key="2">
    <source>
        <dbReference type="ARBA" id="ARBA00014038"/>
    </source>
</evidence>
<keyword evidence="3 6" id="KW-0117">Actin capping</keyword>
<dbReference type="PROSITE" id="PS00748">
    <property type="entry name" value="F_ACTIN_CAPPING_A_1"/>
    <property type="match status" value="1"/>
</dbReference>
<dbReference type="GO" id="GO:0030479">
    <property type="term" value="C:actin cortical patch"/>
    <property type="evidence" value="ECO:0007669"/>
    <property type="project" value="TreeGrafter"/>
</dbReference>
<dbReference type="Gene3D" id="3.90.1150.210">
    <property type="entry name" value="F-actin capping protein, beta subunit"/>
    <property type="match status" value="1"/>
</dbReference>
<evidence type="ECO:0000256" key="3">
    <source>
        <dbReference type="ARBA" id="ARBA00022467"/>
    </source>
</evidence>
<comment type="similarity">
    <text evidence="1 6">Belongs to the F-actin-capping protein alpha subunit family.</text>
</comment>
<protein>
    <recommendedName>
        <fullName evidence="2 6">F-actin-capping protein subunit alpha</fullName>
    </recommendedName>
</protein>
<comment type="caution">
    <text evidence="7">The sequence shown here is derived from an EMBL/GenBank/DDBJ whole genome shotgun (WGS) entry which is preliminary data.</text>
</comment>
<dbReference type="GO" id="GO:0008290">
    <property type="term" value="C:F-actin capping protein complex"/>
    <property type="evidence" value="ECO:0007669"/>
    <property type="project" value="UniProtKB-UniRule"/>
</dbReference>
<sequence length="274" mass="30111">MSLSKTAIVSSFVEGAPPGELSDVIADIKALTVDEPGLLQSLEPAFEKYNTEQLATVKLPGSSQQVIVSSHNSLGNGRYYDVESQSSFHFDHGSQKASAVQTHVLESQQSGLVKSILKSLTPYVKEHYPTASFSAFPTENDSAIAILIVANKYSPNNFWNGRWRSLYLFTPATSSLTGSVKVDVHYYEDGNVRLLTTKPISERISASNSAGDIVRQIASMEKKYQEELNLAFSALSEGAFKGLRRQLPITRQKIDWDKISNYRLGQDIGGGKSR</sequence>
<dbReference type="AlphaFoldDB" id="A0A9P8IGC0"/>
<dbReference type="PANTHER" id="PTHR10653">
    <property type="entry name" value="F-ACTIN-CAPPING PROTEIN SUBUNIT ALPHA"/>
    <property type="match status" value="1"/>
</dbReference>
<reference evidence="7" key="1">
    <citation type="submission" date="2021-03" db="EMBL/GenBank/DDBJ databases">
        <title>Comparative genomics and phylogenomic investigation of the class Geoglossomycetes provide insights into ecological specialization and systematics.</title>
        <authorList>
            <person name="Melie T."/>
            <person name="Pirro S."/>
            <person name="Miller A.N."/>
            <person name="Quandt A."/>
        </authorList>
    </citation>
    <scope>NUCLEOTIDE SEQUENCE</scope>
    <source>
        <strain evidence="7">CAQ_001_2017</strain>
    </source>
</reference>
<dbReference type="InterPro" id="IPR042489">
    <property type="entry name" value="CapZ_alpha_1"/>
</dbReference>
<evidence type="ECO:0000256" key="5">
    <source>
        <dbReference type="ARBA" id="ARBA00025389"/>
    </source>
</evidence>
<evidence type="ECO:0000256" key="1">
    <source>
        <dbReference type="ARBA" id="ARBA00010479"/>
    </source>
</evidence>
<dbReference type="GO" id="GO:0051016">
    <property type="term" value="P:barbed-end actin filament capping"/>
    <property type="evidence" value="ECO:0007669"/>
    <property type="project" value="UniProtKB-UniRule"/>
</dbReference>
<dbReference type="GO" id="GO:0030036">
    <property type="term" value="P:actin cytoskeleton organization"/>
    <property type="evidence" value="ECO:0007669"/>
    <property type="project" value="TreeGrafter"/>
</dbReference>
<dbReference type="InterPro" id="IPR042276">
    <property type="entry name" value="CapZ_alpha/beta_2"/>
</dbReference>
<evidence type="ECO:0000313" key="7">
    <source>
        <dbReference type="EMBL" id="KAH0551660.1"/>
    </source>
</evidence>
<keyword evidence="4 6" id="KW-0009">Actin-binding</keyword>
<comment type="subunit">
    <text evidence="6">Heterodimer of an alpha and a beta subunit.</text>
</comment>
<dbReference type="InterPro" id="IPR002189">
    <property type="entry name" value="CapZ_alpha"/>
</dbReference>
<name>A0A9P8IGC0_9PEZI</name>
<dbReference type="Pfam" id="PF01267">
    <property type="entry name" value="F-actin_cap_A"/>
    <property type="match status" value="1"/>
</dbReference>
<dbReference type="Proteomes" id="UP000750711">
    <property type="component" value="Unassembled WGS sequence"/>
</dbReference>
<organism evidence="7 8">
    <name type="scientific">Trichoglossum hirsutum</name>
    <dbReference type="NCBI Taxonomy" id="265104"/>
    <lineage>
        <taxon>Eukaryota</taxon>
        <taxon>Fungi</taxon>
        <taxon>Dikarya</taxon>
        <taxon>Ascomycota</taxon>
        <taxon>Pezizomycotina</taxon>
        <taxon>Geoglossomycetes</taxon>
        <taxon>Geoglossales</taxon>
        <taxon>Geoglossaceae</taxon>
        <taxon>Trichoglossum</taxon>
    </lineage>
</organism>
<dbReference type="Gene3D" id="3.30.1140.60">
    <property type="entry name" value="F-actin capping protein, alpha subunit"/>
    <property type="match status" value="1"/>
</dbReference>
<dbReference type="SUPFAM" id="SSF90096">
    <property type="entry name" value="Subunits of heterodimeric actin filament capping protein Capz"/>
    <property type="match status" value="1"/>
</dbReference>
<dbReference type="PANTHER" id="PTHR10653:SF0">
    <property type="entry name" value="F-ACTIN-CAPPING PROTEIN SUBUNIT ALPHA"/>
    <property type="match status" value="1"/>
</dbReference>
<gene>
    <name evidence="7" type="primary">CAP1</name>
    <name evidence="7" type="ORF">GP486_007121</name>
</gene>
<proteinExistence type="inferred from homology"/>
<dbReference type="PRINTS" id="PR00191">
    <property type="entry name" value="FACTINCAPA"/>
</dbReference>
<accession>A0A9P8IGC0</accession>
<dbReference type="InterPro" id="IPR017865">
    <property type="entry name" value="F-actin_cap_asu_CS"/>
</dbReference>